<gene>
    <name evidence="2" type="ORF">ACFQRL_01380</name>
</gene>
<proteinExistence type="predicted"/>
<dbReference type="SUPFAM" id="SSF52980">
    <property type="entry name" value="Restriction endonuclease-like"/>
    <property type="match status" value="1"/>
</dbReference>
<reference evidence="3" key="1">
    <citation type="journal article" date="2019" name="Int. J. Syst. Evol. Microbiol.">
        <title>The Global Catalogue of Microorganisms (GCM) 10K type strain sequencing project: providing services to taxonomists for standard genome sequencing and annotation.</title>
        <authorList>
            <consortium name="The Broad Institute Genomics Platform"/>
            <consortium name="The Broad Institute Genome Sequencing Center for Infectious Disease"/>
            <person name="Wu L."/>
            <person name="Ma J."/>
        </authorList>
    </citation>
    <scope>NUCLEOTIDE SEQUENCE [LARGE SCALE GENOMIC DNA]</scope>
    <source>
        <strain evidence="3">CGMCC 1.15772</strain>
    </source>
</reference>
<evidence type="ECO:0008006" key="4">
    <source>
        <dbReference type="Google" id="ProtNLM"/>
    </source>
</evidence>
<feature type="region of interest" description="Disordered" evidence="1">
    <location>
        <begin position="42"/>
        <end position="62"/>
    </location>
</feature>
<sequence>MPVPPIPLPAALGGEFTSAAARALGVTGSRLAAKDLEQPFHGVRRVKKEESPSEDAPGAHDRALRERVLRDAHTYRLVMAHHAFFIGRTAVVIHGATALGHGADLEVGVVDPRRAPRARGVRGRKLLEPFARVTSAQSLPVLDAAAAWAALGSDCDVLDLIRLGDELVRIPRGERGRPEPARQITTIAQLREAISLGVRPGTGRLLTAIDHVRVGSMSVLETEYRIHSCAAGMPEPDLDVEIRNAAGALLGIADAAYHQWRVLVEVEGDQHRVSREQWQRDIEKHAAFTAEGWEVLRLTGGHIRGRGRPGITRVAEALARRGWRRAG</sequence>
<dbReference type="Gene3D" id="3.40.960.10">
    <property type="entry name" value="VSR Endonuclease"/>
    <property type="match status" value="1"/>
</dbReference>
<dbReference type="InterPro" id="IPR011335">
    <property type="entry name" value="Restrct_endonuc-II-like"/>
</dbReference>
<comment type="caution">
    <text evidence="2">The sequence shown here is derived from an EMBL/GenBank/DDBJ whole genome shotgun (WGS) entry which is preliminary data.</text>
</comment>
<evidence type="ECO:0000313" key="3">
    <source>
        <dbReference type="Proteomes" id="UP001596507"/>
    </source>
</evidence>
<name>A0ABW2HCV9_9MICO</name>
<dbReference type="Proteomes" id="UP001596507">
    <property type="component" value="Unassembled WGS sequence"/>
</dbReference>
<organism evidence="2 3">
    <name type="scientific">Microbacterium fluvii</name>
    <dbReference type="NCBI Taxonomy" id="415215"/>
    <lineage>
        <taxon>Bacteria</taxon>
        <taxon>Bacillati</taxon>
        <taxon>Actinomycetota</taxon>
        <taxon>Actinomycetes</taxon>
        <taxon>Micrococcales</taxon>
        <taxon>Microbacteriaceae</taxon>
        <taxon>Microbacterium</taxon>
    </lineage>
</organism>
<dbReference type="RefSeq" id="WP_262872537.1">
    <property type="nucleotide sequence ID" value="NZ_BAABKW010000018.1"/>
</dbReference>
<evidence type="ECO:0000256" key="1">
    <source>
        <dbReference type="SAM" id="MobiDB-lite"/>
    </source>
</evidence>
<dbReference type="EMBL" id="JBHTBE010000001">
    <property type="protein sequence ID" value="MFC7267604.1"/>
    <property type="molecule type" value="Genomic_DNA"/>
</dbReference>
<protein>
    <recommendedName>
        <fullName evidence="4">DUF559 domain-containing protein</fullName>
    </recommendedName>
</protein>
<feature type="compositionally biased region" description="Basic and acidic residues" evidence="1">
    <location>
        <begin position="47"/>
        <end position="62"/>
    </location>
</feature>
<keyword evidence="3" id="KW-1185">Reference proteome</keyword>
<accession>A0ABW2HCV9</accession>
<evidence type="ECO:0000313" key="2">
    <source>
        <dbReference type="EMBL" id="MFC7267604.1"/>
    </source>
</evidence>